<keyword evidence="10" id="KW-0456">Lyase</keyword>
<dbReference type="GO" id="GO:0008198">
    <property type="term" value="F:ferrous iron binding"/>
    <property type="evidence" value="ECO:0007669"/>
    <property type="project" value="TreeGrafter"/>
</dbReference>
<evidence type="ECO:0000313" key="12">
    <source>
        <dbReference type="EMBL" id="SEH03658.1"/>
    </source>
</evidence>
<dbReference type="SUPFAM" id="SSF51658">
    <property type="entry name" value="Xylose isomerase-like"/>
    <property type="match status" value="1"/>
</dbReference>
<dbReference type="PANTHER" id="PTHR30387:SF2">
    <property type="entry name" value="MANNONATE DEHYDRATASE"/>
    <property type="match status" value="1"/>
</dbReference>
<comment type="function">
    <text evidence="4">Catalyzes the dehydration of D-mannonate.</text>
</comment>
<dbReference type="GO" id="GO:0042840">
    <property type="term" value="P:D-glucuronate catabolic process"/>
    <property type="evidence" value="ECO:0007669"/>
    <property type="project" value="TreeGrafter"/>
</dbReference>
<reference evidence="12 13" key="1">
    <citation type="submission" date="2016-10" db="EMBL/GenBank/DDBJ databases">
        <authorList>
            <person name="de Groot N.N."/>
        </authorList>
    </citation>
    <scope>NUCLEOTIDE SEQUENCE [LARGE SCALE GENOMIC DNA]</scope>
    <source>
        <strain evidence="12 13">CGMCC 4.7037</strain>
    </source>
</reference>
<evidence type="ECO:0000256" key="8">
    <source>
        <dbReference type="ARBA" id="ARBA00023004"/>
    </source>
</evidence>
<comment type="catalytic activity">
    <reaction evidence="1">
        <text>D-mannonate = 2-dehydro-3-deoxy-D-gluconate + H2O</text>
        <dbReference type="Rhea" id="RHEA:20097"/>
        <dbReference type="ChEBI" id="CHEBI:15377"/>
        <dbReference type="ChEBI" id="CHEBI:17767"/>
        <dbReference type="ChEBI" id="CHEBI:57990"/>
        <dbReference type="EC" id="4.2.1.8"/>
    </reaction>
</comment>
<comment type="similarity">
    <text evidence="6">Belongs to the mannonate dehydratase family.</text>
</comment>
<organism evidence="12 13">
    <name type="scientific">Nonomuraea solani</name>
    <dbReference type="NCBI Taxonomy" id="1144553"/>
    <lineage>
        <taxon>Bacteria</taxon>
        <taxon>Bacillati</taxon>
        <taxon>Actinomycetota</taxon>
        <taxon>Actinomycetes</taxon>
        <taxon>Streptosporangiales</taxon>
        <taxon>Streptosporangiaceae</taxon>
        <taxon>Nonomuraea</taxon>
    </lineage>
</organism>
<dbReference type="InterPro" id="IPR036237">
    <property type="entry name" value="Xyl_isomerase-like_sf"/>
</dbReference>
<keyword evidence="8" id="KW-0408">Iron</keyword>
<comment type="pathway">
    <text evidence="5">Carbohydrate metabolism; pentose and glucuronate interconversion.</text>
</comment>
<evidence type="ECO:0000256" key="6">
    <source>
        <dbReference type="ARBA" id="ARBA00007389"/>
    </source>
</evidence>
<evidence type="ECO:0000313" key="13">
    <source>
        <dbReference type="Proteomes" id="UP000236732"/>
    </source>
</evidence>
<evidence type="ECO:0000256" key="4">
    <source>
        <dbReference type="ARBA" id="ARBA00002713"/>
    </source>
</evidence>
<name>A0A1H6F0H0_9ACTN</name>
<proteinExistence type="inferred from homology"/>
<evidence type="ECO:0000256" key="9">
    <source>
        <dbReference type="ARBA" id="ARBA00023211"/>
    </source>
</evidence>
<dbReference type="Pfam" id="PF03786">
    <property type="entry name" value="UxuA"/>
    <property type="match status" value="2"/>
</dbReference>
<evidence type="ECO:0000256" key="1">
    <source>
        <dbReference type="ARBA" id="ARBA00001794"/>
    </source>
</evidence>
<dbReference type="Proteomes" id="UP000236732">
    <property type="component" value="Unassembled WGS sequence"/>
</dbReference>
<evidence type="ECO:0000256" key="11">
    <source>
        <dbReference type="SAM" id="MobiDB-lite"/>
    </source>
</evidence>
<feature type="compositionally biased region" description="Polar residues" evidence="11">
    <location>
        <begin position="1"/>
        <end position="15"/>
    </location>
</feature>
<dbReference type="InterPro" id="IPR004628">
    <property type="entry name" value="Man_deHydtase"/>
</dbReference>
<protein>
    <recommendedName>
        <fullName evidence="7">mannonate dehydratase</fullName>
        <ecNumber evidence="7">4.2.1.8</ecNumber>
    </recommendedName>
</protein>
<comment type="cofactor">
    <cofactor evidence="2">
        <name>Mn(2+)</name>
        <dbReference type="ChEBI" id="CHEBI:29035"/>
    </cofactor>
</comment>
<dbReference type="Gene3D" id="3.20.20.150">
    <property type="entry name" value="Divalent-metal-dependent TIM barrel enzymes"/>
    <property type="match status" value="1"/>
</dbReference>
<sequence length="364" mass="40442">MVVSPNPANAQERGQGNNGRPRMVLGTQRRAPSEAALVEFKRNGVARVCGYPVDPPYDQKTGDRGYWLVSEVEQEKERIESQGLRMDMVALPFLESSLIDNDFRPAIMMGKSPERDRDIEDIQKMIEACGRAGVGTIKYNMSILGVMTTGEVPGRGGSKLRRFRASDLDYSLPDTIAGKVDPDTYWERIDYFLERVVPVAEQYKVRLACHPQDPGTPPGGYRGVVENVLSVPGGKGLFTFLNLRSNRYHGLNLCCGTLAEMLWNPTREIYPIVQRLAATKRVFNIHLRNIKGRRNDFIETWGDEGDIDHAEIINILADAGYDGAVDPDHVPGSDGDPSKSQAYAQGYGYILGMIAAAEHRAARR</sequence>
<dbReference type="PANTHER" id="PTHR30387">
    <property type="entry name" value="MANNONATE DEHYDRATASE"/>
    <property type="match status" value="1"/>
</dbReference>
<keyword evidence="9" id="KW-0464">Manganese</keyword>
<evidence type="ECO:0000256" key="7">
    <source>
        <dbReference type="ARBA" id="ARBA00012927"/>
    </source>
</evidence>
<dbReference type="AlphaFoldDB" id="A0A1H6F0H0"/>
<dbReference type="GO" id="GO:0008927">
    <property type="term" value="F:mannonate dehydratase activity"/>
    <property type="evidence" value="ECO:0007669"/>
    <property type="project" value="UniProtKB-EC"/>
</dbReference>
<evidence type="ECO:0000256" key="10">
    <source>
        <dbReference type="ARBA" id="ARBA00023239"/>
    </source>
</evidence>
<dbReference type="EMBL" id="FNVT01000041">
    <property type="protein sequence ID" value="SEH03658.1"/>
    <property type="molecule type" value="Genomic_DNA"/>
</dbReference>
<comment type="cofactor">
    <cofactor evidence="3">
        <name>Fe(2+)</name>
        <dbReference type="ChEBI" id="CHEBI:29033"/>
    </cofactor>
</comment>
<gene>
    <name evidence="12" type="ORF">SAMN05444920_14124</name>
</gene>
<evidence type="ECO:0000256" key="5">
    <source>
        <dbReference type="ARBA" id="ARBA00004892"/>
    </source>
</evidence>
<dbReference type="GO" id="GO:0030145">
    <property type="term" value="F:manganese ion binding"/>
    <property type="evidence" value="ECO:0007669"/>
    <property type="project" value="TreeGrafter"/>
</dbReference>
<evidence type="ECO:0000256" key="3">
    <source>
        <dbReference type="ARBA" id="ARBA00001954"/>
    </source>
</evidence>
<keyword evidence="13" id="KW-1185">Reference proteome</keyword>
<dbReference type="UniPathway" id="UPA00246"/>
<dbReference type="EC" id="4.2.1.8" evidence="7"/>
<feature type="region of interest" description="Disordered" evidence="11">
    <location>
        <begin position="1"/>
        <end position="24"/>
    </location>
</feature>
<accession>A0A1H6F0H0</accession>
<evidence type="ECO:0000256" key="2">
    <source>
        <dbReference type="ARBA" id="ARBA00001936"/>
    </source>
</evidence>